<dbReference type="InterPro" id="IPR008514">
    <property type="entry name" value="T6SS_Hcp"/>
</dbReference>
<keyword evidence="2" id="KW-1185">Reference proteome</keyword>
<dbReference type="OrthoDB" id="5066999at2"/>
<organism evidence="1 2">
    <name type="scientific">Pseudoduganella lutea</name>
    <dbReference type="NCBI Taxonomy" id="321985"/>
    <lineage>
        <taxon>Bacteria</taxon>
        <taxon>Pseudomonadati</taxon>
        <taxon>Pseudomonadota</taxon>
        <taxon>Betaproteobacteria</taxon>
        <taxon>Burkholderiales</taxon>
        <taxon>Oxalobacteraceae</taxon>
        <taxon>Telluria group</taxon>
        <taxon>Pseudoduganella</taxon>
    </lineage>
</organism>
<dbReference type="InterPro" id="IPR036624">
    <property type="entry name" value="Hcp1-lik_sf"/>
</dbReference>
<dbReference type="InterPro" id="IPR053165">
    <property type="entry name" value="HSI-I_assembly_Hcp1"/>
</dbReference>
<evidence type="ECO:0000313" key="1">
    <source>
        <dbReference type="EMBL" id="QBE62365.1"/>
    </source>
</evidence>
<dbReference type="RefSeq" id="WP_130185500.1">
    <property type="nucleotide sequence ID" value="NZ_CP035913.1"/>
</dbReference>
<dbReference type="PANTHER" id="PTHR36152:SF1">
    <property type="entry name" value="UBIQUITIN-LIKE DOMAIN-CONTAINING PROTEIN"/>
    <property type="match status" value="1"/>
</dbReference>
<reference evidence="1 2" key="1">
    <citation type="submission" date="2019-02" db="EMBL/GenBank/DDBJ databases">
        <title>Draft Genome Sequences of Six Type Strains of the Genus Massilia.</title>
        <authorList>
            <person name="Miess H."/>
            <person name="Frediansyhah A."/>
            <person name="Gross H."/>
        </authorList>
    </citation>
    <scope>NUCLEOTIDE SEQUENCE [LARGE SCALE GENOMIC DNA]</scope>
    <source>
        <strain evidence="1 2">DSM 17473</strain>
    </source>
</reference>
<accession>A0A4P6KUP4</accession>
<protein>
    <submittedName>
        <fullName evidence="1">Type VI secretion system tube protein Hcp</fullName>
    </submittedName>
</protein>
<dbReference type="NCBIfam" id="TIGR03344">
    <property type="entry name" value="VI_effect_Hcp1"/>
    <property type="match status" value="1"/>
</dbReference>
<dbReference type="Proteomes" id="UP000290637">
    <property type="component" value="Chromosome"/>
</dbReference>
<sequence length="163" mass="17745">MANDAYLQIDGIKGESADQKHKEWIEVCNVLYAIHQPRVTVESTGGGHTSGRAELYPISFQKLADLASPVLLQTCATGKTLPRAILEFMRADGNGNPIPYFRIELENLMIASITPDSGESGIISERVQLAYAKIKWNYIRQSISGGAQGNTSGGWDCSANRVC</sequence>
<dbReference type="Pfam" id="PF05638">
    <property type="entry name" value="T6SS_HCP"/>
    <property type="match status" value="1"/>
</dbReference>
<name>A0A4P6KUP4_9BURK</name>
<dbReference type="EMBL" id="CP035913">
    <property type="protein sequence ID" value="QBE62365.1"/>
    <property type="molecule type" value="Genomic_DNA"/>
</dbReference>
<dbReference type="Gene3D" id="2.30.110.20">
    <property type="entry name" value="Hcp1-like"/>
    <property type="match status" value="1"/>
</dbReference>
<dbReference type="AlphaFoldDB" id="A0A4P6KUP4"/>
<dbReference type="KEGG" id="plue:EWM63_04680"/>
<gene>
    <name evidence="1" type="ORF">EWM63_04680</name>
</gene>
<dbReference type="PANTHER" id="PTHR36152">
    <property type="entry name" value="CYTOPLASMIC PROTEIN-RELATED"/>
    <property type="match status" value="1"/>
</dbReference>
<proteinExistence type="predicted"/>
<dbReference type="SUPFAM" id="SSF141452">
    <property type="entry name" value="Hcp1-like"/>
    <property type="match status" value="1"/>
</dbReference>
<evidence type="ECO:0000313" key="2">
    <source>
        <dbReference type="Proteomes" id="UP000290637"/>
    </source>
</evidence>